<comment type="caution">
    <text evidence="1">The sequence shown here is derived from an EMBL/GenBank/DDBJ whole genome shotgun (WGS) entry which is preliminary data.</text>
</comment>
<name>A0AAP8CR54_STAAU</name>
<dbReference type="AlphaFoldDB" id="A0AAP8CR54"/>
<evidence type="ECO:0000313" key="2">
    <source>
        <dbReference type="Proteomes" id="UP000197894"/>
    </source>
</evidence>
<proteinExistence type="predicted"/>
<accession>A0AAP8CR54</accession>
<dbReference type="Proteomes" id="UP000197894">
    <property type="component" value="Unassembled WGS sequence"/>
</dbReference>
<evidence type="ECO:0000313" key="1">
    <source>
        <dbReference type="EMBL" id="OWT18832.1"/>
    </source>
</evidence>
<organism evidence="1 2">
    <name type="scientific">Staphylococcus aureus</name>
    <dbReference type="NCBI Taxonomy" id="1280"/>
    <lineage>
        <taxon>Bacteria</taxon>
        <taxon>Bacillati</taxon>
        <taxon>Bacillota</taxon>
        <taxon>Bacilli</taxon>
        <taxon>Bacillales</taxon>
        <taxon>Staphylococcaceae</taxon>
        <taxon>Staphylococcus</taxon>
    </lineage>
</organism>
<reference evidence="1 2" key="1">
    <citation type="journal article" date="2017" name="BMC Genomics">
        <title>Prophages and adaptation of Staphylococcus aureus ST398 to the human clinic.</title>
        <authorList>
            <consortium name="Regional Infection Control Group of the Centre Region"/>
            <person name="Diene S.M."/>
            <person name="Corvaglia A.R."/>
            <person name="Francois P."/>
            <person name="van der Mee-Marquet N."/>
        </authorList>
    </citation>
    <scope>NUCLEOTIDE SEQUENCE [LARGE SCALE GENOMIC DNA]</scope>
    <source>
        <strain evidence="1 2">SA13-246</strain>
    </source>
</reference>
<protein>
    <submittedName>
        <fullName evidence="1">Uncharacterized protein</fullName>
    </submittedName>
</protein>
<gene>
    <name evidence="1" type="ORF">AS572_01905</name>
</gene>
<sequence>MLLSIIDGYFNSPLLFGKFNNGKKLNLINTYDLEHKK</sequence>
<dbReference type="EMBL" id="LNJK01000001">
    <property type="protein sequence ID" value="OWT18832.1"/>
    <property type="molecule type" value="Genomic_DNA"/>
</dbReference>